<reference evidence="3" key="1">
    <citation type="submission" date="2025-08" db="UniProtKB">
        <authorList>
            <consortium name="RefSeq"/>
        </authorList>
    </citation>
    <scope>IDENTIFICATION</scope>
</reference>
<protein>
    <submittedName>
        <fullName evidence="3">Uncharacterized protein LOC112494700 isoform X1</fullName>
    </submittedName>
</protein>
<dbReference type="Pfam" id="PF14643">
    <property type="entry name" value="DUF4455"/>
    <property type="match status" value="1"/>
</dbReference>
<dbReference type="Proteomes" id="UP000694920">
    <property type="component" value="Unplaced"/>
</dbReference>
<gene>
    <name evidence="3" type="primary">LOC112494700</name>
</gene>
<dbReference type="GeneID" id="112494700"/>
<evidence type="ECO:0000313" key="3">
    <source>
        <dbReference type="RefSeq" id="XP_024943319.1"/>
    </source>
</evidence>
<dbReference type="RefSeq" id="XP_024943319.1">
    <property type="nucleotide sequence ID" value="XM_025087551.1"/>
</dbReference>
<dbReference type="KEGG" id="ccin:112494700"/>
<dbReference type="InterPro" id="IPR028089">
    <property type="entry name" value="DUF4455"/>
</dbReference>
<evidence type="ECO:0000313" key="2">
    <source>
        <dbReference type="Proteomes" id="UP000694920"/>
    </source>
</evidence>
<organism evidence="2 3">
    <name type="scientific">Cephus cinctus</name>
    <name type="common">Wheat stem sawfly</name>
    <dbReference type="NCBI Taxonomy" id="211228"/>
    <lineage>
        <taxon>Eukaryota</taxon>
        <taxon>Metazoa</taxon>
        <taxon>Ecdysozoa</taxon>
        <taxon>Arthropoda</taxon>
        <taxon>Hexapoda</taxon>
        <taxon>Insecta</taxon>
        <taxon>Pterygota</taxon>
        <taxon>Neoptera</taxon>
        <taxon>Endopterygota</taxon>
        <taxon>Hymenoptera</taxon>
        <taxon>Cephoidea</taxon>
        <taxon>Cephidae</taxon>
        <taxon>Cephus</taxon>
    </lineage>
</organism>
<feature type="domain" description="DUF4455" evidence="1">
    <location>
        <begin position="102"/>
        <end position="529"/>
    </location>
</feature>
<accession>A0AAJ7RMK0</accession>
<proteinExistence type="predicted"/>
<name>A0AAJ7RMK0_CEPCN</name>
<keyword evidence="2" id="KW-1185">Reference proteome</keyword>
<sequence>MSFYEHKTVNLIHKPGSSMITKKSQPNNLQRKCRLKSIESHILNKSLTLVKKYFLGFKILPESMETYKMLQDVWTVKEVTSCISKKKNQSKSGASEILKNLQQRKKDAHEFTLNSMLEELATIHNGCNDEFRKISEQQKRAIITTYEEIEIVQMKLREIHVTDVTEEAFANASQQVECSVYQHKLVLDHFFDAVQSIEQKRLICAKPLMRKYSKILLDIFYSFPEEIQYRIEKEILNYNRMVLQNHRTYADLFLQIRLLFDTSRFKMKHWIDALKSERNEIIRTDTLQVLEFEKQILMDADIILLDQKELAEIIPQLRITIEKLNEIIKQLDEALFSENIFFEHFKKIDKIVARFDKSFKRVIKKCNVALLNICNCFENQVESFKLANVDSDYYEQDNLVVDEMLPNIRKKHKEILTELENLRYDTVLNIQEALLNIRKFFEDFISLRTKHVSRATDIENELTTAVENVNMKYGKVHKEFEVKLNVALENARQEYIETNLEKRLTQVYEILRQIEEKWINDFQDKHFQIKKYKKMAEEEIPILLLDIEKFVLEHFDEHDVEDASNNYLKNENATKDIENYNKLIDQINLHLLHFNVSIADGIAALIQNITSNYPIHLKQTLKLSDQWEKDVLQEHKEKIESEMTSIANHRKNIRCEVYETRNREIQIHKDRLEEHTMGIYQFMNSVPEELKAFLQEKKEMNKNFQEEFIKNYTELAKAESRTLINRLIKMKMATMEHHVDRMKTDFTEYRNQLINKCIWMRDQTDLFVKSICLFKDGGNFHTDEAKEFRKALSVCVKSIERLEREAKSKIDRSFKELLADIDKKRNSAIERTNAMIQDRNFHATISSVIMKCTNLLENEVSHLIDRGTKLTTDLLGHMEIYKHNAMKNLSVKNMLNTWNEILYSFNESFSILSLPFPSMKETVLLDVLNNLKEYRSSIENEQILVGNSKKSKPLTKYIDYRKLLFDSEKSPISEGNFFSSIIISNLWNTFTRVQDMTKNYFSSLENRDNTKEDFLVSNYNDFMEKIWLRFRSYLHQCRNIWIQELKEFLELAKFLKKNILKWILNNFREFHEVNSASIIVQKERASVDLKETIDHFQEKRVKLANSLKVMHGFPGNKNLLEDRSNVIQTEERLMCEKVKTLFNEFKTEFDKTYDICRTSLMQLTDELRGVLNKLEFMEATVSLQNMLKDNIAIITSKKSLKTSGQSLTVDQAYLLNVPNKIKRPSIKEWPKQKSSLVSKKNTIGNFGKIFETRSIPTKKISVGRPIDLSLGIDSVAENYEQKIEEIYISALEEADTAVKRFHEDGQNFLKIWNRYATTVTKVYSANLFVYNNDLIKSIEMDSNRSGDHH</sequence>
<evidence type="ECO:0000259" key="1">
    <source>
        <dbReference type="Pfam" id="PF14643"/>
    </source>
</evidence>